<dbReference type="STRING" id="71999.KPaMU14_09655"/>
<reference evidence="6 7" key="1">
    <citation type="journal article" date="2014" name="Genome Announc.">
        <title>Draft Genome Sequence of Kocuria palustris PEL.</title>
        <authorList>
            <person name="Sharma G."/>
            <person name="Khatri I."/>
            <person name="Subramanian S."/>
        </authorList>
    </citation>
    <scope>NUCLEOTIDE SEQUENCE [LARGE SCALE GENOMIC DNA]</scope>
    <source>
        <strain evidence="6 7">PEL</strain>
    </source>
</reference>
<comment type="similarity">
    <text evidence="5">Belongs to the glutamate--cysteine ligase type 2 family. YbdK subfamily.</text>
</comment>
<dbReference type="NCBIfam" id="NF010044">
    <property type="entry name" value="PRK13517.1-4"/>
    <property type="match status" value="1"/>
</dbReference>
<dbReference type="InterPro" id="IPR011793">
    <property type="entry name" value="YbdK"/>
</dbReference>
<dbReference type="PANTHER" id="PTHR36510">
    <property type="entry name" value="GLUTAMATE--CYSTEINE LIGASE 2-RELATED"/>
    <property type="match status" value="1"/>
</dbReference>
<name>M2XY09_9MICC</name>
<evidence type="ECO:0000256" key="2">
    <source>
        <dbReference type="ARBA" id="ARBA00022741"/>
    </source>
</evidence>
<dbReference type="GO" id="GO:0004357">
    <property type="term" value="F:glutamate-cysteine ligase activity"/>
    <property type="evidence" value="ECO:0007669"/>
    <property type="project" value="UniProtKB-EC"/>
</dbReference>
<dbReference type="GO" id="GO:0042398">
    <property type="term" value="P:modified amino acid biosynthetic process"/>
    <property type="evidence" value="ECO:0007669"/>
    <property type="project" value="InterPro"/>
</dbReference>
<evidence type="ECO:0000256" key="4">
    <source>
        <dbReference type="ARBA" id="ARBA00048819"/>
    </source>
</evidence>
<evidence type="ECO:0000256" key="1">
    <source>
        <dbReference type="ARBA" id="ARBA00022598"/>
    </source>
</evidence>
<dbReference type="InterPro" id="IPR006336">
    <property type="entry name" value="GCS2"/>
</dbReference>
<dbReference type="Gene3D" id="3.30.590.20">
    <property type="match status" value="1"/>
</dbReference>
<comment type="catalytic activity">
    <reaction evidence="4 5">
        <text>L-cysteine + L-glutamate + ATP = gamma-L-glutamyl-L-cysteine + ADP + phosphate + H(+)</text>
        <dbReference type="Rhea" id="RHEA:13285"/>
        <dbReference type="ChEBI" id="CHEBI:15378"/>
        <dbReference type="ChEBI" id="CHEBI:29985"/>
        <dbReference type="ChEBI" id="CHEBI:30616"/>
        <dbReference type="ChEBI" id="CHEBI:35235"/>
        <dbReference type="ChEBI" id="CHEBI:43474"/>
        <dbReference type="ChEBI" id="CHEBI:58173"/>
        <dbReference type="ChEBI" id="CHEBI:456216"/>
        <dbReference type="EC" id="6.3.2.2"/>
    </reaction>
</comment>
<dbReference type="HAMAP" id="MF_01609">
    <property type="entry name" value="Glu_cys_ligase_2"/>
    <property type="match status" value="1"/>
</dbReference>
<dbReference type="SUPFAM" id="SSF55931">
    <property type="entry name" value="Glutamine synthetase/guanido kinase"/>
    <property type="match status" value="1"/>
</dbReference>
<evidence type="ECO:0000313" key="6">
    <source>
        <dbReference type="EMBL" id="EME37698.1"/>
    </source>
</evidence>
<dbReference type="Pfam" id="PF04107">
    <property type="entry name" value="GCS2"/>
    <property type="match status" value="1"/>
</dbReference>
<comment type="caution">
    <text evidence="6">The sequence shown here is derived from an EMBL/GenBank/DDBJ whole genome shotgun (WGS) entry which is preliminary data.</text>
</comment>
<gene>
    <name evidence="6" type="ORF">C884_01072</name>
</gene>
<dbReference type="InterPro" id="IPR050141">
    <property type="entry name" value="GCL_type2/YbdK_subfam"/>
</dbReference>
<organism evidence="6 7">
    <name type="scientific">Kocuria palustris PEL</name>
    <dbReference type="NCBI Taxonomy" id="1236550"/>
    <lineage>
        <taxon>Bacteria</taxon>
        <taxon>Bacillati</taxon>
        <taxon>Actinomycetota</taxon>
        <taxon>Actinomycetes</taxon>
        <taxon>Micrococcales</taxon>
        <taxon>Micrococcaceae</taxon>
        <taxon>Kocuria</taxon>
    </lineage>
</organism>
<keyword evidence="2 5" id="KW-0547">Nucleotide-binding</keyword>
<dbReference type="EMBL" id="ANHZ02000002">
    <property type="protein sequence ID" value="EME37698.1"/>
    <property type="molecule type" value="Genomic_DNA"/>
</dbReference>
<dbReference type="Proteomes" id="UP000009877">
    <property type="component" value="Unassembled WGS sequence"/>
</dbReference>
<dbReference type="NCBIfam" id="TIGR02050">
    <property type="entry name" value="gshA_cyan_rel"/>
    <property type="match status" value="1"/>
</dbReference>
<evidence type="ECO:0000313" key="7">
    <source>
        <dbReference type="Proteomes" id="UP000009877"/>
    </source>
</evidence>
<proteinExistence type="inferred from homology"/>
<dbReference type="NCBIfam" id="NF010043">
    <property type="entry name" value="PRK13517.1-3"/>
    <property type="match status" value="1"/>
</dbReference>
<dbReference type="NCBIfam" id="NF010042">
    <property type="entry name" value="PRK13517.1-2"/>
    <property type="match status" value="1"/>
</dbReference>
<evidence type="ECO:0000256" key="3">
    <source>
        <dbReference type="ARBA" id="ARBA00022840"/>
    </source>
</evidence>
<dbReference type="GO" id="GO:0005524">
    <property type="term" value="F:ATP binding"/>
    <property type="evidence" value="ECO:0007669"/>
    <property type="project" value="UniProtKB-KW"/>
</dbReference>
<protein>
    <recommendedName>
        <fullName evidence="5">Putative glutamate--cysteine ligase 2</fullName>
        <ecNumber evidence="5">6.3.2.2</ecNumber>
    </recommendedName>
    <alternativeName>
        <fullName evidence="5">Gamma-glutamylcysteine synthetase 2</fullName>
        <shortName evidence="5">GCS 2</shortName>
        <shortName evidence="5">Gamma-GCS 2</shortName>
    </alternativeName>
</protein>
<sequence>MNIEFSSSPQSTLGIEWEVALVDAQTGALVPRAEEILAAVHSQVPQRAEDGDHPVLTGEFLNNTVEMVTGVCRSVGEAVGQLEQMLGEIRRVTDPQGIEIYPAGTHPFSRWQDQSVVEKDRYFTVLDRAQYWGRQMVIFGMHVHVGVDSQDKALPVQDHLLAHYAHLLALSANSPYWNGFDTGYASHRAQLFQQLPTAGIPYSFQNWSDFELCVSDLLATGVIDDISESRLDVRPVPKYGTVEMRFCDSPTSVRDLSAIAALTQCLAEEASRIVDSGRKVEQMRPWLIRENKWRAARYGLEAIIIRDNALEELLVTDDLANMLERLQPIAVDLGCVEELAGVARIITEGTGSTHQRAAVAAHDGDLRSAALDVVQRARRG</sequence>
<comment type="function">
    <text evidence="5">ATP-dependent carboxylate-amine ligase which exhibits weak glutamate--cysteine ligase activity.</text>
</comment>
<evidence type="ECO:0000256" key="5">
    <source>
        <dbReference type="HAMAP-Rule" id="MF_01609"/>
    </source>
</evidence>
<dbReference type="EC" id="6.3.2.2" evidence="5"/>
<keyword evidence="3 5" id="KW-0067">ATP-binding</keyword>
<dbReference type="PANTHER" id="PTHR36510:SF1">
    <property type="entry name" value="GLUTAMATE--CYSTEINE LIGASE 2-RELATED"/>
    <property type="match status" value="1"/>
</dbReference>
<accession>M2XY09</accession>
<keyword evidence="1 5" id="KW-0436">Ligase</keyword>
<dbReference type="RefSeq" id="WP_006213454.1">
    <property type="nucleotide sequence ID" value="NZ_ANHZ02000002.1"/>
</dbReference>
<dbReference type="InterPro" id="IPR014746">
    <property type="entry name" value="Gln_synth/guanido_kin_cat_dom"/>
</dbReference>
<keyword evidence="7" id="KW-1185">Reference proteome</keyword>
<dbReference type="AlphaFoldDB" id="M2XY09"/>